<organism evidence="5 6">
    <name type="scientific">Rozella allomycis (strain CSF55)</name>
    <dbReference type="NCBI Taxonomy" id="988480"/>
    <lineage>
        <taxon>Eukaryota</taxon>
        <taxon>Fungi</taxon>
        <taxon>Fungi incertae sedis</taxon>
        <taxon>Cryptomycota</taxon>
        <taxon>Cryptomycota incertae sedis</taxon>
        <taxon>Rozella</taxon>
    </lineage>
</organism>
<dbReference type="InterPro" id="IPR043162">
    <property type="entry name" value="DOCK_C_lobe_C"/>
</dbReference>
<dbReference type="InterPro" id="IPR027007">
    <property type="entry name" value="C2_DOCK-type_domain"/>
</dbReference>
<dbReference type="AlphaFoldDB" id="A0A4V1IZJ7"/>
<feature type="domain" description="C2 DOCK-type" evidence="3">
    <location>
        <begin position="1"/>
        <end position="48"/>
    </location>
</feature>
<dbReference type="GO" id="GO:0005085">
    <property type="term" value="F:guanyl-nucleotide exchange factor activity"/>
    <property type="evidence" value="ECO:0007669"/>
    <property type="project" value="UniProtKB-KW"/>
</dbReference>
<dbReference type="InterPro" id="IPR046770">
    <property type="entry name" value="DOCKER_Lobe_B"/>
</dbReference>
<keyword evidence="1" id="KW-0344">Guanine-nucleotide releasing factor</keyword>
<dbReference type="InterPro" id="IPR027357">
    <property type="entry name" value="DOCKER_dom"/>
</dbReference>
<reference evidence="6" key="1">
    <citation type="journal article" date="2018" name="Nat. Microbiol.">
        <title>Leveraging single-cell genomics to expand the fungal tree of life.</title>
        <authorList>
            <person name="Ahrendt S.R."/>
            <person name="Quandt C.A."/>
            <person name="Ciobanu D."/>
            <person name="Clum A."/>
            <person name="Salamov A."/>
            <person name="Andreopoulos B."/>
            <person name="Cheng J.F."/>
            <person name="Woyke T."/>
            <person name="Pelin A."/>
            <person name="Henrissat B."/>
            <person name="Reynolds N.K."/>
            <person name="Benny G.L."/>
            <person name="Smith M.E."/>
            <person name="James T.Y."/>
            <person name="Grigoriev I.V."/>
        </authorList>
    </citation>
    <scope>NUCLEOTIDE SEQUENCE [LARGE SCALE GENOMIC DNA]</scope>
    <source>
        <strain evidence="6">CSF55</strain>
    </source>
</reference>
<protein>
    <recommendedName>
        <fullName evidence="7">DOCKER domain-containing protein</fullName>
    </recommendedName>
</protein>
<dbReference type="Pfam" id="PF06920">
    <property type="entry name" value="DHR-2_Lobe_A"/>
    <property type="match status" value="1"/>
</dbReference>
<evidence type="ECO:0000259" key="4">
    <source>
        <dbReference type="PROSITE" id="PS51651"/>
    </source>
</evidence>
<dbReference type="Gene3D" id="1.25.40.410">
    <property type="match status" value="1"/>
</dbReference>
<evidence type="ECO:0000256" key="1">
    <source>
        <dbReference type="ARBA" id="ARBA00022658"/>
    </source>
</evidence>
<dbReference type="Gene3D" id="1.20.58.740">
    <property type="match status" value="1"/>
</dbReference>
<dbReference type="GO" id="GO:0007264">
    <property type="term" value="P:small GTPase-mediated signal transduction"/>
    <property type="evidence" value="ECO:0007669"/>
    <property type="project" value="InterPro"/>
</dbReference>
<dbReference type="PROSITE" id="PS51651">
    <property type="entry name" value="DOCKER"/>
    <property type="match status" value="1"/>
</dbReference>
<sequence length="995" mass="115839">RNGVIEDGQYEIPVASELANDYLNLETHPYMKWLDSKRPLLKVSIKLDSSFLTQNNKIGDFFGWFSNRIPGDSLIEKSGIQKIDSLKNTDSFDLLKFMIPILEALIFIICESEFLKSMIQFLDYKKESTINKEDQFISELCLLVPELTQESKNIVSCGNSLEKNQVSQHIIELSEKDKESLYFLKYDFIKTICSSEVFIVLSLPLQVYSDIKFCEIENVPKEFWKRYYLPGHVVHEVLRDITHTSQEVRLKALSTFKDLLCKIEFDDRYQDREWKQRISLMFFPFATEICQFHAYVIDPANFNESERKLISLIVFHILNNISLNILVDWLYSNDPQHNKLFNFCEILAFANTVFQKILEEKFIASSHSLKSTATEAKKYIEDLFKSNAPGQSLREIRETLKQKSNTCRNILFNTLVTRKHASINSTQTVYNLRNVKREVKLEGWTSYKMCCISINVFLALNKETINDKNDLVIIGRIPINLLSLNQSIDALLVLFDAIKIFIQKCTSLNVSVQNKAISLLYLMLKMNMRITGKNFNKVKIQMTLALYNLKPGTKFSTTLDKLRILAENDPKHISVFFKEEIIQFSDILKQVVKDSVKLDEFANDYYNLADVYYSLANCHVGTPDLRLLTFLDLSLLHEKNSFFCEAAIAKLHCCALIAEYLNRTCAQYTKPKGSKDFTILFPFIDESICFSDELNFEEDGICQNDHFCESNLIAMLESASSLFSQAGMFEVAFEIFKIVLHLYEKNHDNQNLMKTHGLLKDLFENLIKAEKISKRCFGSFYYIHFYCPFYPTLHDKEYIFRQKPFTTLATFCEYIEGYYLNLNNHKVKILKGRKFEESEMDDGCIYLGINYVDPIHKKETHNKYYDYNEFFIDSFIYEVPYTLSGKSHGTISSQYSTVVNIKTLQMVLQGSVRLQVNAGPLEIAKVFLDHTQRDFYPTEKITELQSLFEKFTQVCERAIKLNRMMIKHDQLEYQADLEKGYNELSETLAQYIKSK</sequence>
<proteinExistence type="inferred from homology"/>
<evidence type="ECO:0000259" key="3">
    <source>
        <dbReference type="PROSITE" id="PS51650"/>
    </source>
</evidence>
<accession>A0A4V1IZJ7</accession>
<gene>
    <name evidence="5" type="ORF">ROZALSC1DRAFT_23365</name>
</gene>
<dbReference type="InterPro" id="IPR046769">
    <property type="entry name" value="DOCKER_Lobe_A"/>
</dbReference>
<dbReference type="EMBL" id="ML005500">
    <property type="protein sequence ID" value="RKP18299.1"/>
    <property type="molecule type" value="Genomic_DNA"/>
</dbReference>
<dbReference type="PANTHER" id="PTHR23317:SF76">
    <property type="entry name" value="LD20667P"/>
    <property type="match status" value="1"/>
</dbReference>
<dbReference type="InterPro" id="IPR046773">
    <property type="entry name" value="DOCKER_Lobe_C"/>
</dbReference>
<evidence type="ECO:0008006" key="7">
    <source>
        <dbReference type="Google" id="ProtNLM"/>
    </source>
</evidence>
<dbReference type="PANTHER" id="PTHR23317">
    <property type="entry name" value="DEDICATOR OF CYTOKINESIS DOCK"/>
    <property type="match status" value="1"/>
</dbReference>
<dbReference type="PROSITE" id="PS51650">
    <property type="entry name" value="C2_DOCK"/>
    <property type="match status" value="1"/>
</dbReference>
<evidence type="ECO:0000313" key="6">
    <source>
        <dbReference type="Proteomes" id="UP000281549"/>
    </source>
</evidence>
<comment type="similarity">
    <text evidence="2">Belongs to the DOCK family.</text>
</comment>
<feature type="domain" description="DOCKER" evidence="4">
    <location>
        <begin position="617"/>
        <end position="995"/>
    </location>
</feature>
<evidence type="ECO:0000313" key="5">
    <source>
        <dbReference type="EMBL" id="RKP18299.1"/>
    </source>
</evidence>
<evidence type="ECO:0000256" key="2">
    <source>
        <dbReference type="PROSITE-ProRule" id="PRU00983"/>
    </source>
</evidence>
<dbReference type="Pfam" id="PF20422">
    <property type="entry name" value="DHR-2_Lobe_B"/>
    <property type="match status" value="1"/>
</dbReference>
<dbReference type="Pfam" id="PF20421">
    <property type="entry name" value="DHR-2_Lobe_C"/>
    <property type="match status" value="1"/>
</dbReference>
<dbReference type="Proteomes" id="UP000281549">
    <property type="component" value="Unassembled WGS sequence"/>
</dbReference>
<dbReference type="InterPro" id="IPR026791">
    <property type="entry name" value="DOCK"/>
</dbReference>
<dbReference type="InterPro" id="IPR043161">
    <property type="entry name" value="DOCK_C_lobe_A"/>
</dbReference>
<name>A0A4V1IZJ7_ROZAC</name>
<feature type="non-terminal residue" evidence="5">
    <location>
        <position position="1"/>
    </location>
</feature>